<comment type="similarity">
    <text evidence="9">Belongs to the MntA antitoxin family.</text>
</comment>
<dbReference type="InterPro" id="IPR052038">
    <property type="entry name" value="Type-VII_TA_antitoxin"/>
</dbReference>
<evidence type="ECO:0000256" key="9">
    <source>
        <dbReference type="ARBA" id="ARBA00038276"/>
    </source>
</evidence>
<evidence type="ECO:0000256" key="6">
    <source>
        <dbReference type="ARBA" id="ARBA00022741"/>
    </source>
</evidence>
<keyword evidence="8" id="KW-0460">Magnesium</keyword>
<keyword evidence="2" id="KW-1277">Toxin-antitoxin system</keyword>
<evidence type="ECO:0000259" key="10">
    <source>
        <dbReference type="Pfam" id="PF01909"/>
    </source>
</evidence>
<evidence type="ECO:0000256" key="4">
    <source>
        <dbReference type="ARBA" id="ARBA00022695"/>
    </source>
</evidence>
<evidence type="ECO:0000256" key="3">
    <source>
        <dbReference type="ARBA" id="ARBA00022679"/>
    </source>
</evidence>
<dbReference type="Pfam" id="PF01909">
    <property type="entry name" value="NTP_transf_2"/>
    <property type="match status" value="1"/>
</dbReference>
<protein>
    <submittedName>
        <fullName evidence="11">Nucleotidyltransferase family protein</fullName>
    </submittedName>
</protein>
<accession>A0ABV9T7U2</accession>
<evidence type="ECO:0000313" key="12">
    <source>
        <dbReference type="Proteomes" id="UP001595818"/>
    </source>
</evidence>
<organism evidence="11 12">
    <name type="scientific">Negadavirga shengliensis</name>
    <dbReference type="NCBI Taxonomy" id="1389218"/>
    <lineage>
        <taxon>Bacteria</taxon>
        <taxon>Pseudomonadati</taxon>
        <taxon>Bacteroidota</taxon>
        <taxon>Cytophagia</taxon>
        <taxon>Cytophagales</taxon>
        <taxon>Cyclobacteriaceae</taxon>
        <taxon>Negadavirga</taxon>
    </lineage>
</organism>
<dbReference type="SUPFAM" id="SSF81301">
    <property type="entry name" value="Nucleotidyltransferase"/>
    <property type="match status" value="1"/>
</dbReference>
<evidence type="ECO:0000256" key="2">
    <source>
        <dbReference type="ARBA" id="ARBA00022649"/>
    </source>
</evidence>
<evidence type="ECO:0000313" key="11">
    <source>
        <dbReference type="EMBL" id="MFC4874863.1"/>
    </source>
</evidence>
<keyword evidence="12" id="KW-1185">Reference proteome</keyword>
<dbReference type="Proteomes" id="UP001595818">
    <property type="component" value="Unassembled WGS sequence"/>
</dbReference>
<comment type="caution">
    <text evidence="11">The sequence shown here is derived from an EMBL/GenBank/DDBJ whole genome shotgun (WGS) entry which is preliminary data.</text>
</comment>
<dbReference type="Gene3D" id="3.30.460.10">
    <property type="entry name" value="Beta Polymerase, domain 2"/>
    <property type="match status" value="1"/>
</dbReference>
<dbReference type="PANTHER" id="PTHR33571:SF19">
    <property type="entry name" value="PROTEIN ADENYLYLTRANSFERASE MJ0128-RELATED"/>
    <property type="match status" value="1"/>
</dbReference>
<keyword evidence="3" id="KW-0808">Transferase</keyword>
<reference evidence="12" key="1">
    <citation type="journal article" date="2019" name="Int. J. Syst. Evol. Microbiol.">
        <title>The Global Catalogue of Microorganisms (GCM) 10K type strain sequencing project: providing services to taxonomists for standard genome sequencing and annotation.</title>
        <authorList>
            <consortium name="The Broad Institute Genomics Platform"/>
            <consortium name="The Broad Institute Genome Sequencing Center for Infectious Disease"/>
            <person name="Wu L."/>
            <person name="Ma J."/>
        </authorList>
    </citation>
    <scope>NUCLEOTIDE SEQUENCE [LARGE SCALE GENOMIC DNA]</scope>
    <source>
        <strain evidence="12">CGMCC 4.7466</strain>
    </source>
</reference>
<feature type="domain" description="Polymerase nucleotidyl transferase" evidence="10">
    <location>
        <begin position="13"/>
        <end position="96"/>
    </location>
</feature>
<evidence type="ECO:0000256" key="7">
    <source>
        <dbReference type="ARBA" id="ARBA00022840"/>
    </source>
</evidence>
<evidence type="ECO:0000256" key="1">
    <source>
        <dbReference type="ARBA" id="ARBA00001946"/>
    </source>
</evidence>
<keyword evidence="4" id="KW-0548">Nucleotidyltransferase</keyword>
<sequence>MDHLDFYRDIILKLKPELEKRYLVNSIGLFGSVVRPDFSENTSDIDILVDFKEPVGIEFIELGDYLEKILNKKVDLVSKKGIKPKYLRAIESEIIYV</sequence>
<comment type="cofactor">
    <cofactor evidence="1">
        <name>Mg(2+)</name>
        <dbReference type="ChEBI" id="CHEBI:18420"/>
    </cofactor>
</comment>
<evidence type="ECO:0000256" key="8">
    <source>
        <dbReference type="ARBA" id="ARBA00022842"/>
    </source>
</evidence>
<keyword evidence="6" id="KW-0547">Nucleotide-binding</keyword>
<keyword evidence="5" id="KW-0479">Metal-binding</keyword>
<dbReference type="RefSeq" id="WP_377069125.1">
    <property type="nucleotide sequence ID" value="NZ_JBHSJJ010000023.1"/>
</dbReference>
<gene>
    <name evidence="11" type="ORF">ACFPFU_24375</name>
</gene>
<dbReference type="EMBL" id="JBHSJJ010000023">
    <property type="protein sequence ID" value="MFC4874863.1"/>
    <property type="molecule type" value="Genomic_DNA"/>
</dbReference>
<dbReference type="CDD" id="cd05403">
    <property type="entry name" value="NT_KNTase_like"/>
    <property type="match status" value="1"/>
</dbReference>
<name>A0ABV9T7U2_9BACT</name>
<dbReference type="PANTHER" id="PTHR33571">
    <property type="entry name" value="SSL8005 PROTEIN"/>
    <property type="match status" value="1"/>
</dbReference>
<proteinExistence type="inferred from homology"/>
<dbReference type="InterPro" id="IPR002934">
    <property type="entry name" value="Polymerase_NTP_transf_dom"/>
</dbReference>
<dbReference type="InterPro" id="IPR043519">
    <property type="entry name" value="NT_sf"/>
</dbReference>
<evidence type="ECO:0000256" key="5">
    <source>
        <dbReference type="ARBA" id="ARBA00022723"/>
    </source>
</evidence>
<keyword evidence="7" id="KW-0067">ATP-binding</keyword>